<evidence type="ECO:0000313" key="3">
    <source>
        <dbReference type="EMBL" id="XBS54894.1"/>
    </source>
</evidence>
<organism evidence="3">
    <name type="scientific">Lacrimispora sp. BS-2</name>
    <dbReference type="NCBI Taxonomy" id="3151850"/>
    <lineage>
        <taxon>Bacteria</taxon>
        <taxon>Bacillati</taxon>
        <taxon>Bacillota</taxon>
        <taxon>Clostridia</taxon>
        <taxon>Lachnospirales</taxon>
        <taxon>Lachnospiraceae</taxon>
        <taxon>Lacrimispora</taxon>
    </lineage>
</organism>
<dbReference type="NCBIfam" id="TIGR01733">
    <property type="entry name" value="AA-adenyl-dom"/>
    <property type="match status" value="1"/>
</dbReference>
<dbReference type="PANTHER" id="PTHR45527">
    <property type="entry name" value="NONRIBOSOMAL PEPTIDE SYNTHETASE"/>
    <property type="match status" value="1"/>
</dbReference>
<reference evidence="3" key="1">
    <citation type="submission" date="2024-06" db="EMBL/GenBank/DDBJ databases">
        <title>Lacrimispora cavernae sp. nov., a novel anaerobe isolated from bat guano pile inside a cave.</title>
        <authorList>
            <person name="Miller S.L."/>
            <person name="Lu N."/>
            <person name="King J."/>
            <person name="Sankaranarayanan K."/>
            <person name="Lawson P.A."/>
        </authorList>
    </citation>
    <scope>NUCLEOTIDE SEQUENCE</scope>
    <source>
        <strain evidence="3">BS-2</strain>
    </source>
</reference>
<dbReference type="Pfam" id="PF00501">
    <property type="entry name" value="AMP-binding"/>
    <property type="match status" value="1"/>
</dbReference>
<dbReference type="SUPFAM" id="SSF56801">
    <property type="entry name" value="Acetyl-CoA synthetase-like"/>
    <property type="match status" value="1"/>
</dbReference>
<dbReference type="InterPro" id="IPR042099">
    <property type="entry name" value="ANL_N_sf"/>
</dbReference>
<sequence>MKNVLEYLEHSASIYPEKIAAQDLDKSCSYKELLLNAKGIGSFLSGFESPGSPVVVFMDKSVEALTAFMGIVYAGCFYVLISPAQPAARIRQILHVLNTGSIITMGDTGNLLKGVDFSGNLFDYHEIVKSEIKEEPLKLIRGLSLDIDPLYCNFTSGSTGVPKGVLVSHRSVIDFMEYFPSMFGITGQDIIGNQAPFDFDVSVKDIYSTLKVGATMVIIPKKLFSIPMELLDFLWERQVTTLIWAVSALCLITQLKGFTYKVPSRINKVLFSGEAMPVKHLTIWQKYLPDARYVNLYGPTEITCNCTYYPVDRKFEAHETLPIGKAFPNEKVFLLDEDDKLVTEKDRIGELCVSGTALALGYYNNPEQTKRAFVQNPLNTHCLETIYRTGDLAFYHENGELCFAGRKDFQIKHMGHRIELEEIEAVINSYPLIQRACCVFDEEKNRIAAFYVGDMEGREISVRMRESLPIYMIPSAFYPLPDLPVTANGKIDRKKLLELCKGKQP</sequence>
<dbReference type="GO" id="GO:0043041">
    <property type="term" value="P:amino acid activation for nonribosomal peptide biosynthetic process"/>
    <property type="evidence" value="ECO:0007669"/>
    <property type="project" value="TreeGrafter"/>
</dbReference>
<feature type="domain" description="AMP-dependent synthetase/ligase" evidence="1">
    <location>
        <begin position="8"/>
        <end position="363"/>
    </location>
</feature>
<dbReference type="CDD" id="cd05930">
    <property type="entry name" value="A_NRPS"/>
    <property type="match status" value="1"/>
</dbReference>
<dbReference type="Gene3D" id="3.30.300.30">
    <property type="match status" value="1"/>
</dbReference>
<dbReference type="InterPro" id="IPR010071">
    <property type="entry name" value="AA_adenyl_dom"/>
</dbReference>
<dbReference type="RefSeq" id="WP_349947582.1">
    <property type="nucleotide sequence ID" value="NZ_CP157940.1"/>
</dbReference>
<protein>
    <submittedName>
        <fullName evidence="3">Amino acid adenylation domain-containing protein</fullName>
    </submittedName>
</protein>
<proteinExistence type="predicted"/>
<dbReference type="PANTHER" id="PTHR45527:SF1">
    <property type="entry name" value="FATTY ACID SYNTHASE"/>
    <property type="match status" value="1"/>
</dbReference>
<evidence type="ECO:0000259" key="2">
    <source>
        <dbReference type="Pfam" id="PF13193"/>
    </source>
</evidence>
<evidence type="ECO:0000259" key="1">
    <source>
        <dbReference type="Pfam" id="PF00501"/>
    </source>
</evidence>
<accession>A0AAU7PR69</accession>
<dbReference type="InterPro" id="IPR025110">
    <property type="entry name" value="AMP-bd_C"/>
</dbReference>
<dbReference type="GO" id="GO:0044550">
    <property type="term" value="P:secondary metabolite biosynthetic process"/>
    <property type="evidence" value="ECO:0007669"/>
    <property type="project" value="TreeGrafter"/>
</dbReference>
<dbReference type="GO" id="GO:0031177">
    <property type="term" value="F:phosphopantetheine binding"/>
    <property type="evidence" value="ECO:0007669"/>
    <property type="project" value="TreeGrafter"/>
</dbReference>
<dbReference type="Gene3D" id="3.40.50.12780">
    <property type="entry name" value="N-terminal domain of ligase-like"/>
    <property type="match status" value="1"/>
</dbReference>
<dbReference type="Pfam" id="PF13193">
    <property type="entry name" value="AMP-binding_C"/>
    <property type="match status" value="1"/>
</dbReference>
<dbReference type="EMBL" id="CP157940">
    <property type="protein sequence ID" value="XBS54894.1"/>
    <property type="molecule type" value="Genomic_DNA"/>
</dbReference>
<name>A0AAU7PR69_9FIRM</name>
<dbReference type="InterPro" id="IPR045851">
    <property type="entry name" value="AMP-bd_C_sf"/>
</dbReference>
<gene>
    <name evidence="3" type="ORF">ABFV83_03615</name>
</gene>
<feature type="domain" description="AMP-binding enzyme C-terminal" evidence="2">
    <location>
        <begin position="422"/>
        <end position="490"/>
    </location>
</feature>
<dbReference type="InterPro" id="IPR000873">
    <property type="entry name" value="AMP-dep_synth/lig_dom"/>
</dbReference>
<dbReference type="GO" id="GO:0005737">
    <property type="term" value="C:cytoplasm"/>
    <property type="evidence" value="ECO:0007669"/>
    <property type="project" value="TreeGrafter"/>
</dbReference>
<dbReference type="AlphaFoldDB" id="A0AAU7PR69"/>